<accession>A0A251NBA5</accession>
<name>A0A251NBA5_PRUPE</name>
<dbReference type="AlphaFoldDB" id="A0A251NBA5"/>
<gene>
    <name evidence="1" type="ORF">PRUPE_7G075900</name>
</gene>
<dbReference type="Gramene" id="ONH95534">
    <property type="protein sequence ID" value="ONH95534"/>
    <property type="gene ID" value="PRUPE_7G075900"/>
</dbReference>
<evidence type="ECO:0000313" key="2">
    <source>
        <dbReference type="Proteomes" id="UP000006882"/>
    </source>
</evidence>
<organism evidence="1 2">
    <name type="scientific">Prunus persica</name>
    <name type="common">Peach</name>
    <name type="synonym">Amygdalus persica</name>
    <dbReference type="NCBI Taxonomy" id="3760"/>
    <lineage>
        <taxon>Eukaryota</taxon>
        <taxon>Viridiplantae</taxon>
        <taxon>Streptophyta</taxon>
        <taxon>Embryophyta</taxon>
        <taxon>Tracheophyta</taxon>
        <taxon>Spermatophyta</taxon>
        <taxon>Magnoliopsida</taxon>
        <taxon>eudicotyledons</taxon>
        <taxon>Gunneridae</taxon>
        <taxon>Pentapetalae</taxon>
        <taxon>rosids</taxon>
        <taxon>fabids</taxon>
        <taxon>Rosales</taxon>
        <taxon>Rosaceae</taxon>
        <taxon>Amygdaloideae</taxon>
        <taxon>Amygdaleae</taxon>
        <taxon>Prunus</taxon>
    </lineage>
</organism>
<evidence type="ECO:0000313" key="1">
    <source>
        <dbReference type="EMBL" id="ONH95534.1"/>
    </source>
</evidence>
<protein>
    <submittedName>
        <fullName evidence="1">Uncharacterized protein</fullName>
    </submittedName>
</protein>
<proteinExistence type="predicted"/>
<dbReference type="EMBL" id="CM007657">
    <property type="protein sequence ID" value="ONH95534.1"/>
    <property type="molecule type" value="Genomic_DNA"/>
</dbReference>
<sequence length="80" mass="9220">MGTANYHQADFIPIEQPNLMPLLTLMRETTKNEIPATRKWWGQPLLYGQIAPTRVGIALLAKDRMQTQKVARERKSIPFK</sequence>
<keyword evidence="2" id="KW-1185">Reference proteome</keyword>
<reference evidence="1 2" key="1">
    <citation type="journal article" date="2013" name="Nat. Genet.">
        <title>The high-quality draft genome of peach (Prunus persica) identifies unique patterns of genetic diversity, domestication and genome evolution.</title>
        <authorList>
            <consortium name="International Peach Genome Initiative"/>
            <person name="Verde I."/>
            <person name="Abbott A.G."/>
            <person name="Scalabrin S."/>
            <person name="Jung S."/>
            <person name="Shu S."/>
            <person name="Marroni F."/>
            <person name="Zhebentyayeva T."/>
            <person name="Dettori M.T."/>
            <person name="Grimwood J."/>
            <person name="Cattonaro F."/>
            <person name="Zuccolo A."/>
            <person name="Rossini L."/>
            <person name="Jenkins J."/>
            <person name="Vendramin E."/>
            <person name="Meisel L.A."/>
            <person name="Decroocq V."/>
            <person name="Sosinski B."/>
            <person name="Prochnik S."/>
            <person name="Mitros T."/>
            <person name="Policriti A."/>
            <person name="Cipriani G."/>
            <person name="Dondini L."/>
            <person name="Ficklin S."/>
            <person name="Goodstein D.M."/>
            <person name="Xuan P."/>
            <person name="Del Fabbro C."/>
            <person name="Aramini V."/>
            <person name="Copetti D."/>
            <person name="Gonzalez S."/>
            <person name="Horner D.S."/>
            <person name="Falchi R."/>
            <person name="Lucas S."/>
            <person name="Mica E."/>
            <person name="Maldonado J."/>
            <person name="Lazzari B."/>
            <person name="Bielenberg D."/>
            <person name="Pirona R."/>
            <person name="Miculan M."/>
            <person name="Barakat A."/>
            <person name="Testolin R."/>
            <person name="Stella A."/>
            <person name="Tartarini S."/>
            <person name="Tonutti P."/>
            <person name="Arus P."/>
            <person name="Orellana A."/>
            <person name="Wells C."/>
            <person name="Main D."/>
            <person name="Vizzotto G."/>
            <person name="Silva H."/>
            <person name="Salamini F."/>
            <person name="Schmutz J."/>
            <person name="Morgante M."/>
            <person name="Rokhsar D.S."/>
        </authorList>
    </citation>
    <scope>NUCLEOTIDE SEQUENCE [LARGE SCALE GENOMIC DNA]</scope>
    <source>
        <strain evidence="2">cv. Nemared</strain>
    </source>
</reference>
<dbReference type="Proteomes" id="UP000006882">
    <property type="component" value="Chromosome G7"/>
</dbReference>